<gene>
    <name evidence="1" type="ORF">g.1688</name>
</gene>
<sequence length="148" mass="16876">MSLGHMSVASSNGRYFIPYHAVCGTDEKFRVVFDASTAVADGSSLNRSLFPGPKLQQDIVDVLTHFRLFCHAFTTDICKMYRQITVLPQYRAYQHILWRPSPHMELVEYELNTVTYGVNCVPFLALHVLQEVAEHCFVLWVRAPGKLV</sequence>
<organism evidence="1">
    <name type="scientific">Sipha flava</name>
    <name type="common">yellow sugarcane aphid</name>
    <dbReference type="NCBI Taxonomy" id="143950"/>
    <lineage>
        <taxon>Eukaryota</taxon>
        <taxon>Metazoa</taxon>
        <taxon>Ecdysozoa</taxon>
        <taxon>Arthropoda</taxon>
        <taxon>Hexapoda</taxon>
        <taxon>Insecta</taxon>
        <taxon>Pterygota</taxon>
        <taxon>Neoptera</taxon>
        <taxon>Paraneoptera</taxon>
        <taxon>Hemiptera</taxon>
        <taxon>Sternorrhyncha</taxon>
        <taxon>Aphidomorpha</taxon>
        <taxon>Aphidoidea</taxon>
        <taxon>Aphididae</taxon>
        <taxon>Sipha</taxon>
    </lineage>
</organism>
<proteinExistence type="predicted"/>
<dbReference type="OrthoDB" id="6612914at2759"/>
<dbReference type="PANTHER" id="PTHR47331">
    <property type="entry name" value="PHD-TYPE DOMAIN-CONTAINING PROTEIN"/>
    <property type="match status" value="1"/>
</dbReference>
<dbReference type="InterPro" id="IPR043502">
    <property type="entry name" value="DNA/RNA_pol_sf"/>
</dbReference>
<dbReference type="SUPFAM" id="SSF56672">
    <property type="entry name" value="DNA/RNA polymerases"/>
    <property type="match status" value="1"/>
</dbReference>
<name>A0A2S2QU41_9HEMI</name>
<dbReference type="AlphaFoldDB" id="A0A2S2QU41"/>
<reference evidence="1" key="1">
    <citation type="submission" date="2018-04" db="EMBL/GenBank/DDBJ databases">
        <title>Transcriptome assembly of Sipha flava.</title>
        <authorList>
            <person name="Scully E.D."/>
            <person name="Geib S.M."/>
            <person name="Palmer N.A."/>
            <person name="Koch K."/>
            <person name="Bradshaw J."/>
            <person name="Heng-Moss T."/>
            <person name="Sarath G."/>
        </authorList>
    </citation>
    <scope>NUCLEOTIDE SEQUENCE</scope>
</reference>
<dbReference type="EMBL" id="GGMS01012045">
    <property type="protein sequence ID" value="MBY81248.1"/>
    <property type="molecule type" value="Transcribed_RNA"/>
</dbReference>
<dbReference type="GO" id="GO:0071897">
    <property type="term" value="P:DNA biosynthetic process"/>
    <property type="evidence" value="ECO:0007669"/>
    <property type="project" value="UniProtKB-ARBA"/>
</dbReference>
<accession>A0A2S2QU41</accession>
<protein>
    <submittedName>
        <fullName evidence="1">Uncharacterized protein</fullName>
    </submittedName>
</protein>
<evidence type="ECO:0000313" key="1">
    <source>
        <dbReference type="EMBL" id="MBY81248.1"/>
    </source>
</evidence>